<accession>A0A3R8JNL6</accession>
<keyword evidence="1" id="KW-0472">Membrane</keyword>
<dbReference type="PANTHER" id="PTHR37305:SF1">
    <property type="entry name" value="MEMBRANE PROTEIN"/>
    <property type="match status" value="1"/>
</dbReference>
<protein>
    <submittedName>
        <fullName evidence="2">ABC transporter permease</fullName>
    </submittedName>
</protein>
<keyword evidence="3" id="KW-1185">Reference proteome</keyword>
<comment type="caution">
    <text evidence="2">The sequence shown here is derived from an EMBL/GenBank/DDBJ whole genome shotgun (WGS) entry which is preliminary data.</text>
</comment>
<feature type="transmembrane region" description="Helical" evidence="1">
    <location>
        <begin position="375"/>
        <end position="398"/>
    </location>
</feature>
<organism evidence="2 3">
    <name type="scientific">Schaedlerella arabinosiphila</name>
    <dbReference type="NCBI Taxonomy" id="2044587"/>
    <lineage>
        <taxon>Bacteria</taxon>
        <taxon>Bacillati</taxon>
        <taxon>Bacillota</taxon>
        <taxon>Clostridia</taxon>
        <taxon>Lachnospirales</taxon>
        <taxon>Lachnospiraceae</taxon>
        <taxon>Schaedlerella</taxon>
    </lineage>
</organism>
<reference evidence="2" key="1">
    <citation type="submission" date="2018-10" db="EMBL/GenBank/DDBJ databases">
        <title>Schaedlerella arabinophila gen. nov. sp. nov., isolated from the mouse intestinal tract and comparative analysis with the genome of the closely related altered Schaedler flora strain ASF502.</title>
        <authorList>
            <person name="Miyake S."/>
            <person name="Soh M."/>
            <person name="Seedorf H."/>
        </authorList>
    </citation>
    <scope>NUCLEOTIDE SEQUENCE [LARGE SCALE GENOMIC DNA]</scope>
    <source>
        <strain evidence="2">DSM 106076</strain>
    </source>
</reference>
<keyword evidence="1" id="KW-1133">Transmembrane helix</keyword>
<evidence type="ECO:0000256" key="1">
    <source>
        <dbReference type="SAM" id="Phobius"/>
    </source>
</evidence>
<feature type="transmembrane region" description="Helical" evidence="1">
    <location>
        <begin position="240"/>
        <end position="267"/>
    </location>
</feature>
<proteinExistence type="predicted"/>
<evidence type="ECO:0000313" key="2">
    <source>
        <dbReference type="EMBL" id="RRK32466.1"/>
    </source>
</evidence>
<evidence type="ECO:0000313" key="3">
    <source>
        <dbReference type="Proteomes" id="UP000274920"/>
    </source>
</evidence>
<name>A0A3R8JNL6_9FIRM</name>
<dbReference type="PANTHER" id="PTHR37305">
    <property type="entry name" value="INTEGRAL MEMBRANE PROTEIN-RELATED"/>
    <property type="match status" value="1"/>
</dbReference>
<keyword evidence="1" id="KW-0812">Transmembrane</keyword>
<dbReference type="EMBL" id="RHJS01000002">
    <property type="protein sequence ID" value="RRK32466.1"/>
    <property type="molecule type" value="Genomic_DNA"/>
</dbReference>
<dbReference type="Proteomes" id="UP000274920">
    <property type="component" value="Unassembled WGS sequence"/>
</dbReference>
<feature type="transmembrane region" description="Helical" evidence="1">
    <location>
        <begin position="318"/>
        <end position="339"/>
    </location>
</feature>
<dbReference type="AlphaFoldDB" id="A0A3R8JNL6"/>
<sequence>MIRYEIKKIFSKTMNKAALLVMTAILVIVCLFTLNSVYCTDESGDHLSGIAAAKKLREMQEPWSGHLTEDVFAEVIRKNAQINGSEEALSDDILKQNQAYAKKQGFGDILNLLNDMFSPYRDWDPFMANRLTEEDAKYVYEKRISGLKEFLDSGEEYFSENEKAFLVERYEALKIPFYYEYMGAWTALFPKVSTFILLLALVIGFLVSGIFSDEFQLKADSIFFASRLGRSKAVLSKTAAGFLVTTVLYIVFAFLYTVIMLAALGAGGADCPIQFQFRKCIYNITNLQAYLLIIAGGYIGTLFAATTAMLVSAKTRNTALAAAVPFLILCTFPFLSRIIPLPGLCTLFPDRLMDIFNNMLHDFSLYEIGGTVMDALVIVFPVYFLACVVLQPVVYGVFKRVEVK</sequence>
<gene>
    <name evidence="2" type="ORF">EBB54_14685</name>
</gene>
<dbReference type="RefSeq" id="WP_125127931.1">
    <property type="nucleotide sequence ID" value="NZ_RHJS01000002.1"/>
</dbReference>
<feature type="transmembrane region" description="Helical" evidence="1">
    <location>
        <begin position="192"/>
        <end position="211"/>
    </location>
</feature>
<feature type="transmembrane region" description="Helical" evidence="1">
    <location>
        <begin position="287"/>
        <end position="311"/>
    </location>
</feature>